<comment type="caution">
    <text evidence="1">The sequence shown here is derived from an EMBL/GenBank/DDBJ whole genome shotgun (WGS) entry which is preliminary data.</text>
</comment>
<dbReference type="OrthoDB" id="7321797at2"/>
<gene>
    <name evidence="1" type="ORF">SAE02_37670</name>
</gene>
<protein>
    <submittedName>
        <fullName evidence="1">Uncharacterized protein</fullName>
    </submittedName>
</protein>
<sequence length="454" mass="49328">MARSDTLRQGNASPSAAMLRALPEARLREVYLLSDKVADAEMRSTLMEAMRAWLRVERPIRKATALRRFCEPFEHLLCGPVGRNRKPFRVPRTVIAPLWALIRQQSGTESLDGMSLEDLHGHLQAAIAKAKKDHRFARANAAGHSEFWEIAGEIDGAFQVREPVAAMRRLLAAGPEGQPSVEAQAAFGAAIGTLASKDRRRVDLFLVLLVRHPSLTQSVLTMLGQLTRQTHGAVAADTLEAVYDSAIGDLQEKADAALAGDAGTVDLHGVLDAVEPAARHLEVLKQSADGRLPHNSARLRRLESDLRNVLVKRFLGEVEAQTLAHAHLLQDMTGEAASTADRLAFTKAMKALSRSRDLFKTVGEGDAWKRQVEEVRATVSVELETLARSAAEAGLGARRTALEGVVSTLHALEQVCSSSALMPLLVGGFSALGTQDNDDFFIGFIRHMNGDCKP</sequence>
<dbReference type="RefSeq" id="WP_044427605.1">
    <property type="nucleotide sequence ID" value="NZ_BJYZ01000017.1"/>
</dbReference>
<keyword evidence="2" id="KW-1185">Reference proteome</keyword>
<dbReference type="AlphaFoldDB" id="A0A512DT18"/>
<proteinExistence type="predicted"/>
<organism evidence="1 2">
    <name type="scientific">Skermanella aerolata</name>
    <dbReference type="NCBI Taxonomy" id="393310"/>
    <lineage>
        <taxon>Bacteria</taxon>
        <taxon>Pseudomonadati</taxon>
        <taxon>Pseudomonadota</taxon>
        <taxon>Alphaproteobacteria</taxon>
        <taxon>Rhodospirillales</taxon>
        <taxon>Azospirillaceae</taxon>
        <taxon>Skermanella</taxon>
    </lineage>
</organism>
<dbReference type="EMBL" id="BJYZ01000017">
    <property type="protein sequence ID" value="GEO39619.1"/>
    <property type="molecule type" value="Genomic_DNA"/>
</dbReference>
<accession>A0A512DT18</accession>
<name>A0A512DT18_9PROT</name>
<reference evidence="1 2" key="1">
    <citation type="submission" date="2019-07" db="EMBL/GenBank/DDBJ databases">
        <title>Whole genome shotgun sequence of Skermanella aerolata NBRC 106429.</title>
        <authorList>
            <person name="Hosoyama A."/>
            <person name="Uohara A."/>
            <person name="Ohji S."/>
            <person name="Ichikawa N."/>
        </authorList>
    </citation>
    <scope>NUCLEOTIDE SEQUENCE [LARGE SCALE GENOMIC DNA]</scope>
    <source>
        <strain evidence="1 2">NBRC 106429</strain>
    </source>
</reference>
<evidence type="ECO:0000313" key="2">
    <source>
        <dbReference type="Proteomes" id="UP000321523"/>
    </source>
</evidence>
<evidence type="ECO:0000313" key="1">
    <source>
        <dbReference type="EMBL" id="GEO39619.1"/>
    </source>
</evidence>
<dbReference type="Proteomes" id="UP000321523">
    <property type="component" value="Unassembled WGS sequence"/>
</dbReference>